<dbReference type="EMBL" id="FOPY01000005">
    <property type="protein sequence ID" value="SFH51357.1"/>
    <property type="molecule type" value="Genomic_DNA"/>
</dbReference>
<feature type="chain" id="PRO_5011481491" description="Tetratricopeptide repeat protein" evidence="1">
    <location>
        <begin position="26"/>
        <end position="218"/>
    </location>
</feature>
<sequence length="218" mass="23529">MFMIQKTPALLTAVWMAFACQASLAADAQGAEELQRQAAKRMLQGIQRHDDQALSRAMSLAERALALSPDNGGALLTRLQIQLYRHQYEEALASVNAAQQRHSEDDSLSLLRCMLIGKTQGNAPGDACYADIERDDASQPTEPTAEARHASDTGYAASLVSFNRVGAAILGDSPHAKVLAEAYIDQARELGGIEAEDVARQTVEALENGSYVDEVLMI</sequence>
<dbReference type="PROSITE" id="PS51257">
    <property type="entry name" value="PROKAR_LIPOPROTEIN"/>
    <property type="match status" value="1"/>
</dbReference>
<dbReference type="InterPro" id="IPR011990">
    <property type="entry name" value="TPR-like_helical_dom_sf"/>
</dbReference>
<accession>A0A1I3AMR6</accession>
<evidence type="ECO:0000256" key="1">
    <source>
        <dbReference type="SAM" id="SignalP"/>
    </source>
</evidence>
<keyword evidence="3" id="KW-1185">Reference proteome</keyword>
<feature type="signal peptide" evidence="1">
    <location>
        <begin position="1"/>
        <end position="25"/>
    </location>
</feature>
<organism evidence="2 3">
    <name type="scientific">Modicisalibacter xianhensis</name>
    <dbReference type="NCBI Taxonomy" id="442341"/>
    <lineage>
        <taxon>Bacteria</taxon>
        <taxon>Pseudomonadati</taxon>
        <taxon>Pseudomonadota</taxon>
        <taxon>Gammaproteobacteria</taxon>
        <taxon>Oceanospirillales</taxon>
        <taxon>Halomonadaceae</taxon>
        <taxon>Modicisalibacter</taxon>
    </lineage>
</organism>
<reference evidence="2 3" key="1">
    <citation type="submission" date="2016-10" db="EMBL/GenBank/DDBJ databases">
        <authorList>
            <person name="de Groot N.N."/>
        </authorList>
    </citation>
    <scope>NUCLEOTIDE SEQUENCE [LARGE SCALE GENOMIC DNA]</scope>
    <source>
        <strain evidence="2 3">CGMCC 1.6848</strain>
    </source>
</reference>
<evidence type="ECO:0000313" key="2">
    <source>
        <dbReference type="EMBL" id="SFH51357.1"/>
    </source>
</evidence>
<dbReference type="STRING" id="442341.SAMN04487959_10532"/>
<gene>
    <name evidence="2" type="ORF">SAMN04487959_10532</name>
</gene>
<keyword evidence="1" id="KW-0732">Signal</keyword>
<name>A0A1I3AMR6_9GAMM</name>
<protein>
    <recommendedName>
        <fullName evidence="4">Tetratricopeptide repeat protein</fullName>
    </recommendedName>
</protein>
<dbReference type="AlphaFoldDB" id="A0A1I3AMR6"/>
<evidence type="ECO:0008006" key="4">
    <source>
        <dbReference type="Google" id="ProtNLM"/>
    </source>
</evidence>
<dbReference type="Gene3D" id="1.25.40.10">
    <property type="entry name" value="Tetratricopeptide repeat domain"/>
    <property type="match status" value="1"/>
</dbReference>
<proteinExistence type="predicted"/>
<dbReference type="SUPFAM" id="SSF48452">
    <property type="entry name" value="TPR-like"/>
    <property type="match status" value="1"/>
</dbReference>
<evidence type="ECO:0000313" key="3">
    <source>
        <dbReference type="Proteomes" id="UP000199040"/>
    </source>
</evidence>
<dbReference type="Proteomes" id="UP000199040">
    <property type="component" value="Unassembled WGS sequence"/>
</dbReference>